<gene>
    <name evidence="9" type="ORF">H6P81_009681</name>
</gene>
<name>A0AAV7EPU3_ARIFI</name>
<comment type="similarity">
    <text evidence="6">Belongs to the WD repeat UTP18 family.</text>
</comment>
<dbReference type="GO" id="GO:0006364">
    <property type="term" value="P:rRNA processing"/>
    <property type="evidence" value="ECO:0007669"/>
    <property type="project" value="UniProtKB-KW"/>
</dbReference>
<keyword evidence="3 7" id="KW-0853">WD repeat</keyword>
<comment type="caution">
    <text evidence="9">The sequence shown here is derived from an EMBL/GenBank/DDBJ whole genome shotgun (WGS) entry which is preliminary data.</text>
</comment>
<comment type="subcellular location">
    <subcellularLocation>
        <location evidence="1">Nucleus</location>
        <location evidence="1">Nucleolus</location>
    </subcellularLocation>
</comment>
<reference evidence="9 10" key="1">
    <citation type="submission" date="2021-07" db="EMBL/GenBank/DDBJ databases">
        <title>The Aristolochia fimbriata genome: insights into angiosperm evolution, floral development and chemical biosynthesis.</title>
        <authorList>
            <person name="Jiao Y."/>
        </authorList>
    </citation>
    <scope>NUCLEOTIDE SEQUENCE [LARGE SCALE GENOMIC DNA]</scope>
    <source>
        <strain evidence="9">IBCAS-2021</strain>
        <tissue evidence="9">Leaf</tissue>
    </source>
</reference>
<dbReference type="InterPro" id="IPR045161">
    <property type="entry name" value="Utp18"/>
</dbReference>
<evidence type="ECO:0000256" key="4">
    <source>
        <dbReference type="ARBA" id="ARBA00022737"/>
    </source>
</evidence>
<sequence length="502" mass="55534">MLGVERTAIMSLISQNASSRKLAKVISTDGADAGPRDKENEKENSLDGSDKFGKEGKEEMQNLTDRESMLFYLDRSADGKVATYQENLESQEDCKHVDHKKEKKPVWVDEEEEKTVVDHIKLNPGTEWAQMGPNLGDYRSDDESSENDDGAIAAPGYTGVEADYDILRSNEDVVVKGGSKLFPGLLDYSTLVDANSQEQSNGPINSVQFHRNGQLLLTGGLDRRLRFFQIDGKAQTKELIATLKMNGTARSLAFADDGRQLLSSGGDGHVYHWDLRTRRCFHKAVDEGCMEGSALCTSQDGKFFAAGSSSGIVNVYNRDDFLGGKRKPMKTIENLLTKFDGVKFNHDAQILAITSSMKKNSLKSPLLVSFLQSLLAYPKCLSPVTFSCRHSLRVTIGLLLAPVDCCLSHVNKATVEPCTISKPRVWNPVEHSKWTSFSTMELGKLSISFQPSATTTVPTIDHQSAPDTKHIGNHHPTLATMNDHELKETNWIRAPVNPRSQR</sequence>
<protein>
    <submittedName>
        <fullName evidence="9">Uncharacterized protein</fullName>
    </submittedName>
</protein>
<dbReference type="InterPro" id="IPR036322">
    <property type="entry name" value="WD40_repeat_dom_sf"/>
</dbReference>
<feature type="region of interest" description="Disordered" evidence="8">
    <location>
        <begin position="27"/>
        <end position="63"/>
    </location>
</feature>
<evidence type="ECO:0000256" key="1">
    <source>
        <dbReference type="ARBA" id="ARBA00004604"/>
    </source>
</evidence>
<evidence type="ECO:0000256" key="8">
    <source>
        <dbReference type="SAM" id="MobiDB-lite"/>
    </source>
</evidence>
<evidence type="ECO:0000313" key="10">
    <source>
        <dbReference type="Proteomes" id="UP000825729"/>
    </source>
</evidence>
<dbReference type="PROSITE" id="PS50082">
    <property type="entry name" value="WD_REPEATS_2"/>
    <property type="match status" value="1"/>
</dbReference>
<dbReference type="EMBL" id="JAINDJ010000004">
    <property type="protein sequence ID" value="KAG9449716.1"/>
    <property type="molecule type" value="Genomic_DNA"/>
</dbReference>
<dbReference type="SMART" id="SM00320">
    <property type="entry name" value="WD40"/>
    <property type="match status" value="3"/>
</dbReference>
<organism evidence="9 10">
    <name type="scientific">Aristolochia fimbriata</name>
    <name type="common">White veined hardy Dutchman's pipe vine</name>
    <dbReference type="NCBI Taxonomy" id="158543"/>
    <lineage>
        <taxon>Eukaryota</taxon>
        <taxon>Viridiplantae</taxon>
        <taxon>Streptophyta</taxon>
        <taxon>Embryophyta</taxon>
        <taxon>Tracheophyta</taxon>
        <taxon>Spermatophyta</taxon>
        <taxon>Magnoliopsida</taxon>
        <taxon>Magnoliidae</taxon>
        <taxon>Piperales</taxon>
        <taxon>Aristolochiaceae</taxon>
        <taxon>Aristolochia</taxon>
    </lineage>
</organism>
<evidence type="ECO:0000256" key="7">
    <source>
        <dbReference type="PROSITE-ProRule" id="PRU00221"/>
    </source>
</evidence>
<evidence type="ECO:0000256" key="6">
    <source>
        <dbReference type="ARBA" id="ARBA00025767"/>
    </source>
</evidence>
<evidence type="ECO:0000256" key="3">
    <source>
        <dbReference type="ARBA" id="ARBA00022574"/>
    </source>
</evidence>
<evidence type="ECO:0000256" key="5">
    <source>
        <dbReference type="ARBA" id="ARBA00023242"/>
    </source>
</evidence>
<proteinExistence type="inferred from homology"/>
<dbReference type="InterPro" id="IPR001680">
    <property type="entry name" value="WD40_rpt"/>
</dbReference>
<keyword evidence="2" id="KW-0698">rRNA processing</keyword>
<dbReference type="AlphaFoldDB" id="A0AAV7EPU3"/>
<evidence type="ECO:0000313" key="9">
    <source>
        <dbReference type="EMBL" id="KAG9449716.1"/>
    </source>
</evidence>
<dbReference type="InterPro" id="IPR015943">
    <property type="entry name" value="WD40/YVTN_repeat-like_dom_sf"/>
</dbReference>
<dbReference type="Pfam" id="PF00400">
    <property type="entry name" value="WD40"/>
    <property type="match status" value="2"/>
</dbReference>
<dbReference type="PANTHER" id="PTHR18359:SF0">
    <property type="entry name" value="U3 SMALL NUCLEOLAR RNA-ASSOCIATED PROTEIN 18 HOMOLOG"/>
    <property type="match status" value="1"/>
</dbReference>
<dbReference type="GO" id="GO:0034388">
    <property type="term" value="C:Pwp2p-containing subcomplex of 90S preribosome"/>
    <property type="evidence" value="ECO:0007669"/>
    <property type="project" value="TreeGrafter"/>
</dbReference>
<feature type="repeat" description="WD" evidence="7">
    <location>
        <begin position="242"/>
        <end position="283"/>
    </location>
</feature>
<dbReference type="PANTHER" id="PTHR18359">
    <property type="entry name" value="WD-REPEAT PROTEIN-RELATED"/>
    <property type="match status" value="1"/>
</dbReference>
<accession>A0AAV7EPU3</accession>
<dbReference type="Proteomes" id="UP000825729">
    <property type="component" value="Unassembled WGS sequence"/>
</dbReference>
<keyword evidence="4" id="KW-0677">Repeat</keyword>
<keyword evidence="10" id="KW-1185">Reference proteome</keyword>
<dbReference type="SUPFAM" id="SSF50978">
    <property type="entry name" value="WD40 repeat-like"/>
    <property type="match status" value="1"/>
</dbReference>
<dbReference type="Gene3D" id="2.130.10.10">
    <property type="entry name" value="YVTN repeat-like/Quinoprotein amine dehydrogenase"/>
    <property type="match status" value="2"/>
</dbReference>
<keyword evidence="5" id="KW-0539">Nucleus</keyword>
<evidence type="ECO:0000256" key="2">
    <source>
        <dbReference type="ARBA" id="ARBA00022552"/>
    </source>
</evidence>
<feature type="compositionally biased region" description="Basic and acidic residues" evidence="8">
    <location>
        <begin position="34"/>
        <end position="63"/>
    </location>
</feature>
<dbReference type="GO" id="GO:0032040">
    <property type="term" value="C:small-subunit processome"/>
    <property type="evidence" value="ECO:0007669"/>
    <property type="project" value="TreeGrafter"/>
</dbReference>